<comment type="caution">
    <text evidence="7">The sequence shown here is derived from an EMBL/GenBank/DDBJ whole genome shotgun (WGS) entry which is preliminary data.</text>
</comment>
<evidence type="ECO:0000256" key="2">
    <source>
        <dbReference type="ARBA" id="ARBA00008333"/>
    </source>
</evidence>
<organism evidence="7 8">
    <name type="scientific">Candidatus Roizmanbacteria bacterium CG_4_9_14_0_2_um_filter_39_13</name>
    <dbReference type="NCBI Taxonomy" id="1974839"/>
    <lineage>
        <taxon>Bacteria</taxon>
        <taxon>Candidatus Roizmaniibacteriota</taxon>
    </lineage>
</organism>
<dbReference type="GO" id="GO:0015093">
    <property type="term" value="F:ferrous iron transmembrane transporter activity"/>
    <property type="evidence" value="ECO:0007669"/>
    <property type="project" value="TreeGrafter"/>
</dbReference>
<keyword evidence="5 6" id="KW-0472">Membrane</keyword>
<dbReference type="PANTHER" id="PTHR31632">
    <property type="entry name" value="IRON TRANSPORTER FTH1"/>
    <property type="match status" value="1"/>
</dbReference>
<dbReference type="Pfam" id="PF03239">
    <property type="entry name" value="FTR1"/>
    <property type="match status" value="1"/>
</dbReference>
<dbReference type="AlphaFoldDB" id="A0A2M8F353"/>
<keyword evidence="3 6" id="KW-0812">Transmembrane</keyword>
<evidence type="ECO:0000313" key="7">
    <source>
        <dbReference type="EMBL" id="PJC33722.1"/>
    </source>
</evidence>
<dbReference type="GO" id="GO:0033573">
    <property type="term" value="C:high-affinity iron permease complex"/>
    <property type="evidence" value="ECO:0007669"/>
    <property type="project" value="InterPro"/>
</dbReference>
<evidence type="ECO:0000256" key="1">
    <source>
        <dbReference type="ARBA" id="ARBA00004141"/>
    </source>
</evidence>
<reference evidence="8" key="1">
    <citation type="submission" date="2017-09" db="EMBL/GenBank/DDBJ databases">
        <title>Depth-based differentiation of microbial function through sediment-hosted aquifers and enrichment of novel symbionts in the deep terrestrial subsurface.</title>
        <authorList>
            <person name="Probst A.J."/>
            <person name="Ladd B."/>
            <person name="Jarett J.K."/>
            <person name="Geller-Mcgrath D.E."/>
            <person name="Sieber C.M.K."/>
            <person name="Emerson J.B."/>
            <person name="Anantharaman K."/>
            <person name="Thomas B.C."/>
            <person name="Malmstrom R."/>
            <person name="Stieglmeier M."/>
            <person name="Klingl A."/>
            <person name="Woyke T."/>
            <person name="Ryan C.M."/>
            <person name="Banfield J.F."/>
        </authorList>
    </citation>
    <scope>NUCLEOTIDE SEQUENCE [LARGE SCALE GENOMIC DNA]</scope>
</reference>
<protein>
    <submittedName>
        <fullName evidence="7">High-affinity iron transporter</fullName>
    </submittedName>
</protein>
<dbReference type="InterPro" id="IPR004923">
    <property type="entry name" value="FTR1/Fip1/EfeU"/>
</dbReference>
<evidence type="ECO:0000256" key="6">
    <source>
        <dbReference type="SAM" id="Phobius"/>
    </source>
</evidence>
<gene>
    <name evidence="7" type="ORF">CO051_01210</name>
</gene>
<feature type="transmembrane region" description="Helical" evidence="6">
    <location>
        <begin position="175"/>
        <end position="196"/>
    </location>
</feature>
<dbReference type="EMBL" id="PFSC01000031">
    <property type="protein sequence ID" value="PJC33722.1"/>
    <property type="molecule type" value="Genomic_DNA"/>
</dbReference>
<evidence type="ECO:0000256" key="5">
    <source>
        <dbReference type="ARBA" id="ARBA00023136"/>
    </source>
</evidence>
<evidence type="ECO:0000256" key="3">
    <source>
        <dbReference type="ARBA" id="ARBA00022692"/>
    </source>
</evidence>
<comment type="subcellular location">
    <subcellularLocation>
        <location evidence="1">Membrane</location>
        <topology evidence="1">Multi-pass membrane protein</topology>
    </subcellularLocation>
</comment>
<feature type="transmembrane region" description="Helical" evidence="6">
    <location>
        <begin position="6"/>
        <end position="26"/>
    </location>
</feature>
<feature type="transmembrane region" description="Helical" evidence="6">
    <location>
        <begin position="38"/>
        <end position="61"/>
    </location>
</feature>
<sequence>MFSSLLITFRETLEVAIVVGIVLTFLTKTHQNIFKKFVWYGVGVGVAISIILAFVLEVFFGGFEGKSEKIFEGVLMFVTVGFLTWMIMWIHKQKDIAKRLTEQVALHAKEGYGLGIFILITSTVFREGVETVLYLKASSLAGASSQLFGAVIGIVSALAFGYALFRWAIKANLSLVFNITSIFLLLFAAGLLAHGVHEFQEAGLLPIFSFDPLFNISHILDQSSTLGSVLRVVFGYTSRPSLLELISYSTYFVFVYCIQKVTDQKLVQQTIQN</sequence>
<proteinExistence type="inferred from homology"/>
<evidence type="ECO:0000313" key="8">
    <source>
        <dbReference type="Proteomes" id="UP000231383"/>
    </source>
</evidence>
<comment type="similarity">
    <text evidence="2">Belongs to the oxidase-dependent Fe transporter (OFeT) (TC 9.A.10.1) family.</text>
</comment>
<feature type="transmembrane region" description="Helical" evidence="6">
    <location>
        <begin position="73"/>
        <end position="91"/>
    </location>
</feature>
<feature type="transmembrane region" description="Helical" evidence="6">
    <location>
        <begin position="112"/>
        <end position="135"/>
    </location>
</feature>
<accession>A0A2M8F353</accession>
<dbReference type="PANTHER" id="PTHR31632:SF2">
    <property type="entry name" value="PLASMA MEMBRANE IRON PERMEASE"/>
    <property type="match status" value="1"/>
</dbReference>
<feature type="transmembrane region" description="Helical" evidence="6">
    <location>
        <begin position="147"/>
        <end position="168"/>
    </location>
</feature>
<keyword evidence="4 6" id="KW-1133">Transmembrane helix</keyword>
<dbReference type="Proteomes" id="UP000231383">
    <property type="component" value="Unassembled WGS sequence"/>
</dbReference>
<name>A0A2M8F353_9BACT</name>
<evidence type="ECO:0000256" key="4">
    <source>
        <dbReference type="ARBA" id="ARBA00022989"/>
    </source>
</evidence>